<evidence type="ECO:0000313" key="2">
    <source>
        <dbReference type="EMBL" id="MFC4135441.1"/>
    </source>
</evidence>
<proteinExistence type="predicted"/>
<gene>
    <name evidence="2" type="ORF">ACFOZ4_32920</name>
</gene>
<accession>A0ABV8LYL8</accession>
<evidence type="ECO:0000313" key="3">
    <source>
        <dbReference type="Proteomes" id="UP001595816"/>
    </source>
</evidence>
<sequence>MKGIDLSRAYAADVVEPLLTRHFPDLRYATARLGSGSDMLGLDDEISRDHDWGCRLTLLLPNAEHARVATVHAMLEAELPPEYAGHRVRFPVTWNQTESHQVEVATVTDFAASRLGARPAGDHTLTTKGWLTVTGQGVLEVTAGAVFTDTTGELGPLRDALRWYPAEVDRFVLATAWIRIGMRMSFIGRTAERGQELQSRILSAALAGELMELSYLVHRRWAPYAKWREALLPAKESLTEPLRRLLDSDDWRDRERAVLDAAELLLKVQRENGRPGPETAAARFFDRPFWTIADEVQSSLLAEVTDAGLKAMPHGVGAVGQWADSDPLLSNPDNRAKLAEIYDNLTGGLTS</sequence>
<dbReference type="EMBL" id="JBHSAY010000021">
    <property type="protein sequence ID" value="MFC4135441.1"/>
    <property type="molecule type" value="Genomic_DNA"/>
</dbReference>
<reference evidence="3" key="1">
    <citation type="journal article" date="2019" name="Int. J. Syst. Evol. Microbiol.">
        <title>The Global Catalogue of Microorganisms (GCM) 10K type strain sequencing project: providing services to taxonomists for standard genome sequencing and annotation.</title>
        <authorList>
            <consortium name="The Broad Institute Genomics Platform"/>
            <consortium name="The Broad Institute Genome Sequencing Center for Infectious Disease"/>
            <person name="Wu L."/>
            <person name="Ma J."/>
        </authorList>
    </citation>
    <scope>NUCLEOTIDE SEQUENCE [LARGE SCALE GENOMIC DNA]</scope>
    <source>
        <strain evidence="3">CGMCC 4.7289</strain>
    </source>
</reference>
<keyword evidence="3" id="KW-1185">Reference proteome</keyword>
<comment type="caution">
    <text evidence="2">The sequence shown here is derived from an EMBL/GenBank/DDBJ whole genome shotgun (WGS) entry which is preliminary data.</text>
</comment>
<evidence type="ECO:0000259" key="1">
    <source>
        <dbReference type="Pfam" id="PF13228"/>
    </source>
</evidence>
<name>A0ABV8LYL8_9ACTN</name>
<organism evidence="2 3">
    <name type="scientific">Hamadaea flava</name>
    <dbReference type="NCBI Taxonomy" id="1742688"/>
    <lineage>
        <taxon>Bacteria</taxon>
        <taxon>Bacillati</taxon>
        <taxon>Actinomycetota</taxon>
        <taxon>Actinomycetes</taxon>
        <taxon>Micromonosporales</taxon>
        <taxon>Micromonosporaceae</taxon>
        <taxon>Hamadaea</taxon>
    </lineage>
</organism>
<dbReference type="Pfam" id="PF13228">
    <property type="entry name" value="DUF4037"/>
    <property type="match status" value="1"/>
</dbReference>
<dbReference type="InterPro" id="IPR025117">
    <property type="entry name" value="DUF4037"/>
</dbReference>
<dbReference type="Proteomes" id="UP001595816">
    <property type="component" value="Unassembled WGS sequence"/>
</dbReference>
<feature type="domain" description="DUF4037" evidence="1">
    <location>
        <begin position="130"/>
        <end position="227"/>
    </location>
</feature>
<dbReference type="RefSeq" id="WP_253756312.1">
    <property type="nucleotide sequence ID" value="NZ_JAMZDZ010000001.1"/>
</dbReference>
<protein>
    <submittedName>
        <fullName evidence="2">DUF4037 domain-containing protein</fullName>
    </submittedName>
</protein>